<sequence length="229" mass="26613">MLQLRRQRRRTRTTADIRHMQELPNTLVILEEEIENIVQELGSDAFRNLPGATETKSLIKIKISKSKLYEAKVGVCEVQRKWDQRGSGTRMQARFKKLMNSKTKLLKNKWNSYNKKAQDYNLNYENSIQIMVPDLDEVKAMTLQDPFWNLGSITHPNEPWATDSNVQKGIEAHLLVSHCQDELHRISREARQAVRWAVKKASTLDRMLRLLGNGGLLLLVGFHKVWYCD</sequence>
<comment type="caution">
    <text evidence="1">The sequence shown here is derived from an EMBL/GenBank/DDBJ whole genome shotgun (WGS) entry which is preliminary data.</text>
</comment>
<accession>A0A2S4V9X3</accession>
<dbReference type="AlphaFoldDB" id="A0A2S4V9X3"/>
<dbReference type="PANTHER" id="PTHR33096">
    <property type="entry name" value="CXC2 DOMAIN-CONTAINING PROTEIN"/>
    <property type="match status" value="1"/>
</dbReference>
<evidence type="ECO:0000313" key="1">
    <source>
        <dbReference type="EMBL" id="POW06311.1"/>
    </source>
</evidence>
<dbReference type="PANTHER" id="PTHR33096:SF1">
    <property type="entry name" value="CXC1-LIKE CYSTEINE CLUSTER ASSOCIATED WITH KDZ TRANSPOSASES DOMAIN-CONTAINING PROTEIN"/>
    <property type="match status" value="1"/>
</dbReference>
<organism evidence="1 2">
    <name type="scientific">Puccinia striiformis</name>
    <dbReference type="NCBI Taxonomy" id="27350"/>
    <lineage>
        <taxon>Eukaryota</taxon>
        <taxon>Fungi</taxon>
        <taxon>Dikarya</taxon>
        <taxon>Basidiomycota</taxon>
        <taxon>Pucciniomycotina</taxon>
        <taxon>Pucciniomycetes</taxon>
        <taxon>Pucciniales</taxon>
        <taxon>Pucciniaceae</taxon>
        <taxon>Puccinia</taxon>
    </lineage>
</organism>
<reference evidence="2" key="3">
    <citation type="journal article" date="2018" name="Mol. Plant Microbe Interact.">
        <title>Genome sequence resources for the wheat stripe rust pathogen (Puccinia striiformis f. sp. tritici) and the barley stripe rust pathogen (Puccinia striiformis f. sp. hordei).</title>
        <authorList>
            <person name="Xia C."/>
            <person name="Wang M."/>
            <person name="Yin C."/>
            <person name="Cornejo O.E."/>
            <person name="Hulbert S.H."/>
            <person name="Chen X."/>
        </authorList>
    </citation>
    <scope>NUCLEOTIDE SEQUENCE [LARGE SCALE GENOMIC DNA]</scope>
    <source>
        <strain evidence="2">93TX-2</strain>
    </source>
</reference>
<reference evidence="2" key="2">
    <citation type="journal article" date="2018" name="BMC Genomics">
        <title>Genomic insights into host adaptation between the wheat stripe rust pathogen (Puccinia striiformis f. sp. tritici) and the barley stripe rust pathogen (Puccinia striiformis f. sp. hordei).</title>
        <authorList>
            <person name="Xia C."/>
            <person name="Wang M."/>
            <person name="Yin C."/>
            <person name="Cornejo O.E."/>
            <person name="Hulbert S.H."/>
            <person name="Chen X."/>
        </authorList>
    </citation>
    <scope>NUCLEOTIDE SEQUENCE [LARGE SCALE GENOMIC DNA]</scope>
    <source>
        <strain evidence="2">93TX-2</strain>
    </source>
</reference>
<protein>
    <submittedName>
        <fullName evidence="1">Uncharacterized protein</fullName>
    </submittedName>
</protein>
<proteinExistence type="predicted"/>
<dbReference type="EMBL" id="PKSM01000160">
    <property type="protein sequence ID" value="POW06311.1"/>
    <property type="molecule type" value="Genomic_DNA"/>
</dbReference>
<gene>
    <name evidence="1" type="ORF">PSHT_10398</name>
</gene>
<name>A0A2S4V9X3_9BASI</name>
<reference evidence="1 2" key="1">
    <citation type="submission" date="2017-12" db="EMBL/GenBank/DDBJ databases">
        <title>Gene loss provides genomic basis for host adaptation in cereal stripe rust fungi.</title>
        <authorList>
            <person name="Xia C."/>
        </authorList>
    </citation>
    <scope>NUCLEOTIDE SEQUENCE [LARGE SCALE GENOMIC DNA]</scope>
    <source>
        <strain evidence="1 2">93TX-2</strain>
    </source>
</reference>
<dbReference type="VEuPathDB" id="FungiDB:PSHT_10398"/>
<dbReference type="OrthoDB" id="2507030at2759"/>
<dbReference type="VEuPathDB" id="FungiDB:PSTT_13446"/>
<keyword evidence="2" id="KW-1185">Reference proteome</keyword>
<evidence type="ECO:0000313" key="2">
    <source>
        <dbReference type="Proteomes" id="UP000238274"/>
    </source>
</evidence>
<dbReference type="Proteomes" id="UP000238274">
    <property type="component" value="Unassembled WGS sequence"/>
</dbReference>